<evidence type="ECO:0000313" key="11">
    <source>
        <dbReference type="Proteomes" id="UP000658131"/>
    </source>
</evidence>
<sequence>MSILENIRLAVNGLRANKMRAMLTMLGIIIGIASVIAIVTVGNAMTHSVSSLLADLGANSIQIRITDKPDENGNTNWSRAWEDSDMITGEMIEVYQEAFADKIKTLAVTKSVGTGQVINGRNEASGYVVGVSANALGIQNIPVIAGHDLSSREVGGEKFVAIISDRFVEKLFPGIAPQQALGREIKIQLNQGDYTFTVSGVYRYEVTGFAANMTGDTTTNIFIPIGAAEQINDDVGGGHYGFQVRANDGVDTKAFAQASEDYFNRRFYRDNDYVMVWAENMDSMVGSMTGMMSTMSLAISVIAAISLLVGGIGVMNIMLVSVTERTREIGTRKALGARNSAIRAQFIVESMIICLIGGSIGVALGTALGRVGSVAIGAPGWPGLGIVLIAVSFSMTIGVFFGFYPANKAAKLDPIEALRYE</sequence>
<evidence type="ECO:0000256" key="5">
    <source>
        <dbReference type="ARBA" id="ARBA00023136"/>
    </source>
</evidence>
<gene>
    <name evidence="10" type="ORF">H8717_00835</name>
</gene>
<evidence type="ECO:0000259" key="9">
    <source>
        <dbReference type="Pfam" id="PF12704"/>
    </source>
</evidence>
<organism evidence="10 11">
    <name type="scientific">Yanshouia hominis</name>
    <dbReference type="NCBI Taxonomy" id="2763673"/>
    <lineage>
        <taxon>Bacteria</taxon>
        <taxon>Bacillati</taxon>
        <taxon>Bacillota</taxon>
        <taxon>Clostridia</taxon>
        <taxon>Eubacteriales</taxon>
        <taxon>Oscillospiraceae</taxon>
        <taxon>Yanshouia</taxon>
    </lineage>
</organism>
<keyword evidence="3 7" id="KW-0812">Transmembrane</keyword>
<evidence type="ECO:0000259" key="8">
    <source>
        <dbReference type="Pfam" id="PF02687"/>
    </source>
</evidence>
<dbReference type="Pfam" id="PF02687">
    <property type="entry name" value="FtsX"/>
    <property type="match status" value="1"/>
</dbReference>
<dbReference type="Pfam" id="PF12704">
    <property type="entry name" value="MacB_PCD"/>
    <property type="match status" value="1"/>
</dbReference>
<accession>A0ABR7NEY3</accession>
<comment type="subcellular location">
    <subcellularLocation>
        <location evidence="1">Cell membrane</location>
        <topology evidence="1">Multi-pass membrane protein</topology>
    </subcellularLocation>
</comment>
<evidence type="ECO:0000256" key="7">
    <source>
        <dbReference type="SAM" id="Phobius"/>
    </source>
</evidence>
<feature type="transmembrane region" description="Helical" evidence="7">
    <location>
        <begin position="297"/>
        <end position="320"/>
    </location>
</feature>
<dbReference type="InterPro" id="IPR003838">
    <property type="entry name" value="ABC3_permease_C"/>
</dbReference>
<keyword evidence="2" id="KW-1003">Cell membrane</keyword>
<feature type="transmembrane region" description="Helical" evidence="7">
    <location>
        <begin position="21"/>
        <end position="42"/>
    </location>
</feature>
<feature type="transmembrane region" description="Helical" evidence="7">
    <location>
        <begin position="341"/>
        <end position="364"/>
    </location>
</feature>
<name>A0ABR7NEY3_9FIRM</name>
<keyword evidence="5 7" id="KW-0472">Membrane</keyword>
<dbReference type="PANTHER" id="PTHR30572:SF4">
    <property type="entry name" value="ABC TRANSPORTER PERMEASE YTRF"/>
    <property type="match status" value="1"/>
</dbReference>
<evidence type="ECO:0000313" key="10">
    <source>
        <dbReference type="EMBL" id="MBC8574958.1"/>
    </source>
</evidence>
<dbReference type="InterPro" id="IPR050250">
    <property type="entry name" value="Macrolide_Exporter_MacB"/>
</dbReference>
<evidence type="ECO:0000256" key="4">
    <source>
        <dbReference type="ARBA" id="ARBA00022989"/>
    </source>
</evidence>
<comment type="similarity">
    <text evidence="6">Belongs to the ABC-4 integral membrane protein family.</text>
</comment>
<dbReference type="Proteomes" id="UP000658131">
    <property type="component" value="Unassembled WGS sequence"/>
</dbReference>
<keyword evidence="4 7" id="KW-1133">Transmembrane helix</keyword>
<proteinExistence type="inferred from homology"/>
<feature type="domain" description="MacB-like periplasmic core" evidence="9">
    <location>
        <begin position="22"/>
        <end position="260"/>
    </location>
</feature>
<evidence type="ECO:0000256" key="3">
    <source>
        <dbReference type="ARBA" id="ARBA00022692"/>
    </source>
</evidence>
<evidence type="ECO:0000256" key="6">
    <source>
        <dbReference type="ARBA" id="ARBA00038076"/>
    </source>
</evidence>
<dbReference type="EMBL" id="JACRTB010000002">
    <property type="protein sequence ID" value="MBC8574958.1"/>
    <property type="molecule type" value="Genomic_DNA"/>
</dbReference>
<comment type="caution">
    <text evidence="10">The sequence shown here is derived from an EMBL/GenBank/DDBJ whole genome shotgun (WGS) entry which is preliminary data.</text>
</comment>
<dbReference type="InterPro" id="IPR025857">
    <property type="entry name" value="MacB_PCD"/>
</dbReference>
<dbReference type="PANTHER" id="PTHR30572">
    <property type="entry name" value="MEMBRANE COMPONENT OF TRANSPORTER-RELATED"/>
    <property type="match status" value="1"/>
</dbReference>
<feature type="transmembrane region" description="Helical" evidence="7">
    <location>
        <begin position="384"/>
        <end position="404"/>
    </location>
</feature>
<reference evidence="10 11" key="1">
    <citation type="submission" date="2020-08" db="EMBL/GenBank/DDBJ databases">
        <title>Genome public.</title>
        <authorList>
            <person name="Liu C."/>
            <person name="Sun Q."/>
        </authorList>
    </citation>
    <scope>NUCLEOTIDE SEQUENCE [LARGE SCALE GENOMIC DNA]</scope>
    <source>
        <strain evidence="10 11">BX1</strain>
    </source>
</reference>
<evidence type="ECO:0000256" key="1">
    <source>
        <dbReference type="ARBA" id="ARBA00004651"/>
    </source>
</evidence>
<evidence type="ECO:0000256" key="2">
    <source>
        <dbReference type="ARBA" id="ARBA00022475"/>
    </source>
</evidence>
<protein>
    <submittedName>
        <fullName evidence="10">ABC transporter permease</fullName>
    </submittedName>
</protein>
<keyword evidence="11" id="KW-1185">Reference proteome</keyword>
<dbReference type="RefSeq" id="WP_262398654.1">
    <property type="nucleotide sequence ID" value="NZ_JACRTB010000002.1"/>
</dbReference>
<feature type="domain" description="ABC3 transporter permease C-terminal" evidence="8">
    <location>
        <begin position="301"/>
        <end position="414"/>
    </location>
</feature>